<keyword evidence="8 10" id="KW-0326">Glycosidase</keyword>
<dbReference type="GO" id="GO:0006491">
    <property type="term" value="P:N-glycan processing"/>
    <property type="evidence" value="ECO:0007669"/>
    <property type="project" value="TreeGrafter"/>
</dbReference>
<accession>A0A5K1U7D1</accession>
<reference evidence="15 16" key="1">
    <citation type="submission" date="2016-05" db="EMBL/GenBank/DDBJ databases">
        <title>First whole genome sequencing of Entamoeba histolytica HM1:IMSS-clone-6.</title>
        <authorList>
            <person name="Mukherjee Avik.K."/>
            <person name="Izumyama S."/>
            <person name="Nakada-Tsukui K."/>
            <person name="Nozaki T."/>
        </authorList>
    </citation>
    <scope>NUCLEOTIDE SEQUENCE [LARGE SCALE GENOMIC DNA]</scope>
    <source>
        <strain evidence="15 16">HM1:IMSS clone 6</strain>
    </source>
</reference>
<dbReference type="GO" id="GO:0090599">
    <property type="term" value="F:alpha-glucosidase activity"/>
    <property type="evidence" value="ECO:0007669"/>
    <property type="project" value="TreeGrafter"/>
</dbReference>
<evidence type="ECO:0000259" key="13">
    <source>
        <dbReference type="Pfam" id="PF13802"/>
    </source>
</evidence>
<dbReference type="VEuPathDB" id="AmoebaDB:KM1_051850"/>
<keyword evidence="6" id="KW-0256">Endoplasmic reticulum</keyword>
<dbReference type="SUPFAM" id="SSF74650">
    <property type="entry name" value="Galactose mutarotase-like"/>
    <property type="match status" value="1"/>
</dbReference>
<protein>
    <recommendedName>
        <fullName evidence="9">Glucosidase II subunit alpha</fullName>
    </recommendedName>
</protein>
<evidence type="ECO:0000313" key="15">
    <source>
        <dbReference type="EMBL" id="GAT92847.1"/>
    </source>
</evidence>
<keyword evidence="5 10" id="KW-0378">Hydrolase</keyword>
<dbReference type="GO" id="GO:0030246">
    <property type="term" value="F:carbohydrate binding"/>
    <property type="evidence" value="ECO:0007669"/>
    <property type="project" value="InterPro"/>
</dbReference>
<dbReference type="GO" id="GO:0005783">
    <property type="term" value="C:endoplasmic reticulum"/>
    <property type="evidence" value="ECO:0007669"/>
    <property type="project" value="UniProtKB-SubCell"/>
</dbReference>
<dbReference type="InterPro" id="IPR048395">
    <property type="entry name" value="Glyco_hydro_31_C"/>
</dbReference>
<comment type="subcellular location">
    <subcellularLocation>
        <location evidence="1">Endoplasmic reticulum</location>
    </subcellularLocation>
</comment>
<evidence type="ECO:0000256" key="6">
    <source>
        <dbReference type="ARBA" id="ARBA00022824"/>
    </source>
</evidence>
<evidence type="ECO:0000256" key="8">
    <source>
        <dbReference type="ARBA" id="ARBA00023295"/>
    </source>
</evidence>
<dbReference type="PANTHER" id="PTHR22762">
    <property type="entry name" value="ALPHA-GLUCOSIDASE"/>
    <property type="match status" value="1"/>
</dbReference>
<evidence type="ECO:0000256" key="9">
    <source>
        <dbReference type="ARBA" id="ARBA00042895"/>
    </source>
</evidence>
<evidence type="ECO:0000256" key="7">
    <source>
        <dbReference type="ARBA" id="ARBA00023180"/>
    </source>
</evidence>
<feature type="signal peptide" evidence="11">
    <location>
        <begin position="1"/>
        <end position="17"/>
    </location>
</feature>
<dbReference type="Gene3D" id="2.60.40.1180">
    <property type="entry name" value="Golgi alpha-mannosidase II"/>
    <property type="match status" value="2"/>
</dbReference>
<evidence type="ECO:0000256" key="5">
    <source>
        <dbReference type="ARBA" id="ARBA00022801"/>
    </source>
</evidence>
<organism evidence="15 16">
    <name type="scientific">Entamoeba histolytica</name>
    <dbReference type="NCBI Taxonomy" id="5759"/>
    <lineage>
        <taxon>Eukaryota</taxon>
        <taxon>Amoebozoa</taxon>
        <taxon>Evosea</taxon>
        <taxon>Archamoebae</taxon>
        <taxon>Mastigamoebida</taxon>
        <taxon>Entamoebidae</taxon>
        <taxon>Entamoeba</taxon>
    </lineage>
</organism>
<dbReference type="Pfam" id="PF21365">
    <property type="entry name" value="Glyco_hydro_31_3rd"/>
    <property type="match status" value="1"/>
</dbReference>
<feature type="chain" id="PRO_5023940737" description="Glucosidase II subunit alpha" evidence="11">
    <location>
        <begin position="18"/>
        <end position="827"/>
    </location>
</feature>
<dbReference type="Gene3D" id="2.60.40.1760">
    <property type="entry name" value="glycosyl hydrolase (family 31)"/>
    <property type="match status" value="1"/>
</dbReference>
<dbReference type="InterPro" id="IPR025887">
    <property type="entry name" value="Glyco_hydro_31_N_dom"/>
</dbReference>
<dbReference type="InterPro" id="IPR000322">
    <property type="entry name" value="Glyco_hydro_31_TIM"/>
</dbReference>
<feature type="domain" description="Glycosyl hydrolase family 31 C-terminal" evidence="14">
    <location>
        <begin position="603"/>
        <end position="688"/>
    </location>
</feature>
<dbReference type="InterPro" id="IPR017853">
    <property type="entry name" value="GH"/>
</dbReference>
<evidence type="ECO:0000259" key="14">
    <source>
        <dbReference type="Pfam" id="PF21365"/>
    </source>
</evidence>
<keyword evidence="7" id="KW-0325">Glycoprotein</keyword>
<gene>
    <name evidence="15" type="ORF">CL6EHI_126020</name>
</gene>
<dbReference type="VEuPathDB" id="AmoebaDB:EHI_126020"/>
<dbReference type="Pfam" id="PF13802">
    <property type="entry name" value="Gal_mutarotas_2"/>
    <property type="match status" value="1"/>
</dbReference>
<comment type="pathway">
    <text evidence="2">Glycan metabolism; N-glycan metabolism.</text>
</comment>
<dbReference type="OMA" id="NYISLNC"/>
<evidence type="ECO:0000256" key="1">
    <source>
        <dbReference type="ARBA" id="ARBA00004240"/>
    </source>
</evidence>
<dbReference type="InterPro" id="IPR011013">
    <property type="entry name" value="Gal_mutarotase_sf_dom"/>
</dbReference>
<comment type="similarity">
    <text evidence="3 10">Belongs to the glycosyl hydrolase 31 family.</text>
</comment>
<sequence length="827" mass="97425">MVNFIVILFLFICYSSSFHVYQEIEDSWYFQKVNESKTIMRIDSFEINNQKEVSIKFHDDLTNKFIMKLYCFKQNTIRFKIKHISGPYYFKRYEYPFHSVLNKIPFNLLNNNTNSISLNCQSVTIQITNSSFQFNDIIIDSLLFKSIKYNNQTDNFNNHTDLLIHGLTSTGFSLHLKKYTKMYGYPRHTLFELFPSKKPYRLFNVDPFGYNLTSPNSLTGSIPFILMNSNGTWNGIHLNNPTEQFITVSSTGFRYITESGNIDVTLFLNDSPLSIVSQNIKLTGIQQLPPRWMFGYQQAAEWYFSNDTINEAISKFRKTKLPFDSLWLSPYANFNFQSFSMNIDISQQFIDNVNKKNIKLVFTALPFIRTFLLNETKSLLNGSFLINGTLNHCICNSVGWIDFTNKQGYEWYRFMSKISPVLTLWADYNEPSSYFSNEMTLFRNAQHKIYEHREIHNCYSNLHVQSLFEGVNQSNYYPFILTSGFYSGIQQYGGVILTQTSSNWDNLYSIVKESLSMSICGVSFIGSDVGGFYDTVNSTLYLRWLQIQTFFPLFRGNGEINGYRKEPFMFINNIRFIKFAFSLRYQFIDYWYSSFYHSRLSALPVIRPLFLNYPNDQTTYSIDTEWMINNDLLLCGVFNETQYLQVYIPKGIWYNYLIDERIDSNGQWFNMELDYEFIPFFVKGNTILLLKKSKTISTIHQLKQKYTINIYLDENYQASSNWYWSEGEQQHEPFYKMTMNFFNNSFNYHIHPFDEMGNPTTFNPNHHNYFKCSSIVVYGLSTFPKQILLKTENNILDVPFTHSLIKLVINPLQLVLDHSFNLLLKYN</sequence>
<dbReference type="VEuPathDB" id="AmoebaDB:EHI7A_023020"/>
<evidence type="ECO:0000259" key="12">
    <source>
        <dbReference type="Pfam" id="PF01055"/>
    </source>
</evidence>
<dbReference type="SUPFAM" id="SSF51445">
    <property type="entry name" value="(Trans)glycosidases"/>
    <property type="match status" value="1"/>
</dbReference>
<dbReference type="VEuPathDB" id="AmoebaDB:EHI5A_043260"/>
<dbReference type="InterPro" id="IPR013780">
    <property type="entry name" value="Glyco_hydro_b"/>
</dbReference>
<dbReference type="PANTHER" id="PTHR22762:SF54">
    <property type="entry name" value="BCDNA.GH04962"/>
    <property type="match status" value="1"/>
</dbReference>
<proteinExistence type="inferred from homology"/>
<dbReference type="SUPFAM" id="SSF51011">
    <property type="entry name" value="Glycosyl hydrolase domain"/>
    <property type="match status" value="1"/>
</dbReference>
<feature type="domain" description="Glycoside hydrolase family 31 N-terminal" evidence="13">
    <location>
        <begin position="67"/>
        <end position="244"/>
    </location>
</feature>
<evidence type="ECO:0000256" key="11">
    <source>
        <dbReference type="SAM" id="SignalP"/>
    </source>
</evidence>
<dbReference type="AlphaFoldDB" id="A0A5K1U7D1"/>
<evidence type="ECO:0000256" key="4">
    <source>
        <dbReference type="ARBA" id="ARBA00022729"/>
    </source>
</evidence>
<comment type="caution">
    <text evidence="15">The sequence shown here is derived from an EMBL/GenBank/DDBJ whole genome shotgun (WGS) entry which is preliminary data.</text>
</comment>
<dbReference type="Proteomes" id="UP000078387">
    <property type="component" value="Unassembled WGS sequence"/>
</dbReference>
<dbReference type="Pfam" id="PF01055">
    <property type="entry name" value="Glyco_hydro_31_2nd"/>
    <property type="match status" value="1"/>
</dbReference>
<name>A0A5K1U7D1_ENTHI</name>
<feature type="domain" description="Glycoside hydrolase family 31 TIM barrel" evidence="12">
    <location>
        <begin position="287"/>
        <end position="593"/>
    </location>
</feature>
<evidence type="ECO:0000256" key="3">
    <source>
        <dbReference type="ARBA" id="ARBA00007806"/>
    </source>
</evidence>
<keyword evidence="4 11" id="KW-0732">Signal</keyword>
<dbReference type="GO" id="GO:0005975">
    <property type="term" value="P:carbohydrate metabolic process"/>
    <property type="evidence" value="ECO:0007669"/>
    <property type="project" value="InterPro"/>
</dbReference>
<dbReference type="EMBL" id="BDEQ01000001">
    <property type="protein sequence ID" value="GAT92847.1"/>
    <property type="molecule type" value="Genomic_DNA"/>
</dbReference>
<evidence type="ECO:0000313" key="16">
    <source>
        <dbReference type="Proteomes" id="UP000078387"/>
    </source>
</evidence>
<evidence type="ECO:0000256" key="10">
    <source>
        <dbReference type="RuleBase" id="RU361185"/>
    </source>
</evidence>
<dbReference type="VEuPathDB" id="AmoebaDB:EHI8A_020510"/>
<dbReference type="Gene3D" id="3.20.20.80">
    <property type="entry name" value="Glycosidases"/>
    <property type="match status" value="2"/>
</dbReference>
<evidence type="ECO:0000256" key="2">
    <source>
        <dbReference type="ARBA" id="ARBA00004833"/>
    </source>
</evidence>